<gene>
    <name evidence="2" type="ORF">QFZ34_002675</name>
</gene>
<dbReference type="RefSeq" id="WP_307281520.1">
    <property type="nucleotide sequence ID" value="NZ_JAUSZT010000003.1"/>
</dbReference>
<evidence type="ECO:0000313" key="3">
    <source>
        <dbReference type="Proteomes" id="UP001237780"/>
    </source>
</evidence>
<keyword evidence="3" id="KW-1185">Reference proteome</keyword>
<proteinExistence type="predicted"/>
<evidence type="ECO:0008006" key="4">
    <source>
        <dbReference type="Google" id="ProtNLM"/>
    </source>
</evidence>
<keyword evidence="1" id="KW-0472">Membrane</keyword>
<evidence type="ECO:0000313" key="2">
    <source>
        <dbReference type="EMBL" id="MDQ0997493.1"/>
    </source>
</evidence>
<dbReference type="EMBL" id="JAUSZT010000003">
    <property type="protein sequence ID" value="MDQ0997493.1"/>
    <property type="molecule type" value="Genomic_DNA"/>
</dbReference>
<organism evidence="2 3">
    <name type="scientific">Phyllobacterium ifriqiyense</name>
    <dbReference type="NCBI Taxonomy" id="314238"/>
    <lineage>
        <taxon>Bacteria</taxon>
        <taxon>Pseudomonadati</taxon>
        <taxon>Pseudomonadota</taxon>
        <taxon>Alphaproteobacteria</taxon>
        <taxon>Hyphomicrobiales</taxon>
        <taxon>Phyllobacteriaceae</taxon>
        <taxon>Phyllobacterium</taxon>
    </lineage>
</organism>
<dbReference type="Pfam" id="PF10947">
    <property type="entry name" value="DUF2628"/>
    <property type="match status" value="1"/>
</dbReference>
<keyword evidence="1" id="KW-1133">Transmembrane helix</keyword>
<dbReference type="InterPro" id="IPR024399">
    <property type="entry name" value="DUF2628"/>
</dbReference>
<feature type="transmembrane region" description="Helical" evidence="1">
    <location>
        <begin position="22"/>
        <end position="40"/>
    </location>
</feature>
<keyword evidence="1" id="KW-0812">Transmembrane</keyword>
<comment type="caution">
    <text evidence="2">The sequence shown here is derived from an EMBL/GenBank/DDBJ whole genome shotgun (WGS) entry which is preliminary data.</text>
</comment>
<accession>A0ABU0SCM4</accession>
<protein>
    <recommendedName>
        <fullName evidence="4">DUF2628 domain-containing protein</fullName>
    </recommendedName>
</protein>
<sequence length="162" mass="18059">MASFVVLTPQLRNGQRDDDRTVFIRDGFAWLGFIFPVPWLVLQRLWFEAALVFVATIIISLVGNYTNHAGLATLITALLSLFVGLEARRWRYAKLERNGFEQRTVINAETAADAEIAYFHGSDFMAEPLSEPAPKTDLPAYRSSTTPALDGMVGLVSHRGEN</sequence>
<reference evidence="2 3" key="1">
    <citation type="submission" date="2023-07" db="EMBL/GenBank/DDBJ databases">
        <title>Comparative genomics of wheat-associated soil bacteria to identify genetic determinants of phenazine resistance.</title>
        <authorList>
            <person name="Mouncey N."/>
        </authorList>
    </citation>
    <scope>NUCLEOTIDE SEQUENCE [LARGE SCALE GENOMIC DNA]</scope>
    <source>
        <strain evidence="2 3">W4I11</strain>
    </source>
</reference>
<evidence type="ECO:0000256" key="1">
    <source>
        <dbReference type="SAM" id="Phobius"/>
    </source>
</evidence>
<name>A0ABU0SCM4_9HYPH</name>
<feature type="transmembrane region" description="Helical" evidence="1">
    <location>
        <begin position="69"/>
        <end position="87"/>
    </location>
</feature>
<dbReference type="Proteomes" id="UP001237780">
    <property type="component" value="Unassembled WGS sequence"/>
</dbReference>